<evidence type="ECO:0000256" key="9">
    <source>
        <dbReference type="ARBA" id="ARBA00049514"/>
    </source>
</evidence>
<dbReference type="GO" id="GO:0170057">
    <property type="term" value="F:RNA ligase (GTP) activity"/>
    <property type="evidence" value="ECO:0007669"/>
    <property type="project" value="UniProtKB-EC"/>
</dbReference>
<feature type="binding site" evidence="11">
    <location>
        <position position="475"/>
    </location>
    <ligand>
        <name>GMP</name>
        <dbReference type="ChEBI" id="CHEBI:58115"/>
    </ligand>
</feature>
<feature type="binding site" evidence="11">
    <location>
        <position position="379"/>
    </location>
    <ligand>
        <name>GMP</name>
        <dbReference type="ChEBI" id="CHEBI:58115"/>
    </ligand>
</feature>
<keyword evidence="3 12" id="KW-0479">Metal-binding</keyword>
<sequence length="476" mass="53034">MIEVKDLKKISDYLWEIPKDFRYNMKVPARFYATQTMLPQIFKDRSLNQLVNVTALPGINKYALAMPDIHEGYGFPIGGVAAIEAETGVISPGGVGYDINCGVRLLISQLFYEEIKDKLVDLTNQIQRDVPSGVGRGGMLRLNTKELNNVLKYGARWAVQKGYGTEDDLNYLEENGEFKIAEPTLVSDQAKKRGADQIGTLGAGNHFLEIQKVTEVFDLDIAKQFGVEKNKITVMIHTGSRGLGHQVCTDYVRLLDRAAVKYNIKIPDRELACVPFKSDEGQKYFKAMAAAANFAWCNRQLIMHRVRGAWQRILGKQQLQPIYDVAHNIAKLEKYDDKVYVVHRKGATRCFGPGQVELSEKYQQTGQPVIIPGSMGTASYLLSGTQKAMVETFGSTCHGAGRAMSRTQALKNLDYNKLKQHLEKEQGIILRAASTKGLLEEAPEAYKNIDEVVEVVYQSGIAKKIAKLKPLAVIKG</sequence>
<organism evidence="14 15">
    <name type="scientific">Candidatus Buchananbacteria bacterium RIFCSPHIGHO2_01_FULL_39_8</name>
    <dbReference type="NCBI Taxonomy" id="1797533"/>
    <lineage>
        <taxon>Bacteria</taxon>
        <taxon>Candidatus Buchananiibacteriota</taxon>
    </lineage>
</organism>
<dbReference type="SUPFAM" id="SSF103365">
    <property type="entry name" value="Hypothetical protein PH1602"/>
    <property type="match status" value="1"/>
</dbReference>
<comment type="similarity">
    <text evidence="1 13">Belongs to the RtcB family.</text>
</comment>
<dbReference type="EMBL" id="MHIC01000034">
    <property type="protein sequence ID" value="OGY44113.1"/>
    <property type="molecule type" value="Genomic_DNA"/>
</dbReference>
<reference evidence="14 15" key="1">
    <citation type="journal article" date="2016" name="Nat. Commun.">
        <title>Thousands of microbial genomes shed light on interconnected biogeochemical processes in an aquifer system.</title>
        <authorList>
            <person name="Anantharaman K."/>
            <person name="Brown C.T."/>
            <person name="Hug L.A."/>
            <person name="Sharon I."/>
            <person name="Castelle C.J."/>
            <person name="Probst A.J."/>
            <person name="Thomas B.C."/>
            <person name="Singh A."/>
            <person name="Wilkins M.J."/>
            <person name="Karaoz U."/>
            <person name="Brodie E.L."/>
            <person name="Williams K.H."/>
            <person name="Hubbard S.S."/>
            <person name="Banfield J.F."/>
        </authorList>
    </citation>
    <scope>NUCLEOTIDE SEQUENCE [LARGE SCALE GENOMIC DNA]</scope>
</reference>
<feature type="active site" description="GMP-histidine intermediate" evidence="10">
    <location>
        <position position="398"/>
    </location>
</feature>
<comment type="cofactor">
    <cofactor evidence="12 13">
        <name>Mn(2+)</name>
        <dbReference type="ChEBI" id="CHEBI:29035"/>
    </cofactor>
    <text evidence="12 13">Binds 2 manganese ions per subunit.</text>
</comment>
<evidence type="ECO:0000256" key="13">
    <source>
        <dbReference type="RuleBase" id="RU371113"/>
    </source>
</evidence>
<dbReference type="InterPro" id="IPR001233">
    <property type="entry name" value="RtcB"/>
</dbReference>
<gene>
    <name evidence="13" type="primary">rtcB</name>
    <name evidence="14" type="ORF">A2731_02875</name>
</gene>
<comment type="subunit">
    <text evidence="13">Monomer.</text>
</comment>
<dbReference type="AlphaFoldDB" id="A0A1G1XVL3"/>
<evidence type="ECO:0000256" key="5">
    <source>
        <dbReference type="ARBA" id="ARBA00022800"/>
    </source>
</evidence>
<evidence type="ECO:0000256" key="10">
    <source>
        <dbReference type="PIRSR" id="PIRSR601233-1"/>
    </source>
</evidence>
<evidence type="ECO:0000256" key="12">
    <source>
        <dbReference type="PIRSR" id="PIRSR601233-3"/>
    </source>
</evidence>
<feature type="binding site" evidence="11">
    <location>
        <begin position="372"/>
        <end position="375"/>
    </location>
    <ligand>
        <name>GMP</name>
        <dbReference type="ChEBI" id="CHEBI:58115"/>
    </ligand>
</feature>
<protein>
    <recommendedName>
        <fullName evidence="13">tRNA-splicing ligase RtcB</fullName>
        <ecNumber evidence="13">6.5.1.-</ecNumber>
    </recommendedName>
</protein>
<feature type="binding site" evidence="11">
    <location>
        <begin position="205"/>
        <end position="209"/>
    </location>
    <ligand>
        <name>GMP</name>
        <dbReference type="ChEBI" id="CHEBI:58115"/>
    </ligand>
</feature>
<feature type="binding site" evidence="12">
    <location>
        <position position="98"/>
    </location>
    <ligand>
        <name>Mn(2+)</name>
        <dbReference type="ChEBI" id="CHEBI:29035"/>
        <label>1</label>
    </ligand>
</feature>
<evidence type="ECO:0000256" key="7">
    <source>
        <dbReference type="ARBA" id="ARBA00023211"/>
    </source>
</evidence>
<evidence type="ECO:0000256" key="4">
    <source>
        <dbReference type="ARBA" id="ARBA00022741"/>
    </source>
</evidence>
<dbReference type="EC" id="6.5.1.-" evidence="13"/>
<keyword evidence="6 11" id="KW-0342">GTP-binding</keyword>
<dbReference type="GO" id="GO:0046872">
    <property type="term" value="F:metal ion binding"/>
    <property type="evidence" value="ECO:0007669"/>
    <property type="project" value="UniProtKB-UniRule"/>
</dbReference>
<feature type="binding site" evidence="11">
    <location>
        <begin position="327"/>
        <end position="328"/>
    </location>
    <ligand>
        <name>GMP</name>
        <dbReference type="ChEBI" id="CHEBI:58115"/>
    </ligand>
</feature>
<dbReference type="GO" id="GO:0003972">
    <property type="term" value="F:RNA ligase (ATP) activity"/>
    <property type="evidence" value="ECO:0007669"/>
    <property type="project" value="TreeGrafter"/>
</dbReference>
<evidence type="ECO:0000256" key="3">
    <source>
        <dbReference type="ARBA" id="ARBA00022723"/>
    </source>
</evidence>
<keyword evidence="4 11" id="KW-0547">Nucleotide-binding</keyword>
<dbReference type="Pfam" id="PF01139">
    <property type="entry name" value="RtcB"/>
    <property type="match status" value="1"/>
</dbReference>
<dbReference type="InterPro" id="IPR036025">
    <property type="entry name" value="RtcB-like_sf"/>
</dbReference>
<comment type="catalytic activity">
    <reaction evidence="9">
        <text>a 3'-end 2',3'-cyclophospho-ribonucleotide-RNA + a 5'-end dephospho-ribonucleoside-RNA + GTP + H2O = a ribonucleotidyl-ribonucleotide-RNA + GMP + diphosphate + H(+)</text>
        <dbReference type="Rhea" id="RHEA:68080"/>
        <dbReference type="Rhea" id="RHEA-COMP:10464"/>
        <dbReference type="Rhea" id="RHEA-COMP:13936"/>
        <dbReference type="Rhea" id="RHEA-COMP:17355"/>
        <dbReference type="ChEBI" id="CHEBI:15377"/>
        <dbReference type="ChEBI" id="CHEBI:15378"/>
        <dbReference type="ChEBI" id="CHEBI:33019"/>
        <dbReference type="ChEBI" id="CHEBI:37565"/>
        <dbReference type="ChEBI" id="CHEBI:58115"/>
        <dbReference type="ChEBI" id="CHEBI:83064"/>
        <dbReference type="ChEBI" id="CHEBI:138284"/>
        <dbReference type="ChEBI" id="CHEBI:173118"/>
        <dbReference type="EC" id="6.5.1.8"/>
    </reaction>
</comment>
<dbReference type="GO" id="GO:0042245">
    <property type="term" value="P:RNA repair"/>
    <property type="evidence" value="ECO:0007669"/>
    <property type="project" value="UniProtKB-KW"/>
</dbReference>
<feature type="binding site" evidence="12">
    <location>
        <position position="327"/>
    </location>
    <ligand>
        <name>Mn(2+)</name>
        <dbReference type="ChEBI" id="CHEBI:29035"/>
        <label>2</label>
    </ligand>
</feature>
<proteinExistence type="inferred from homology"/>
<dbReference type="PANTHER" id="PTHR11118">
    <property type="entry name" value="RNA-SPLICING LIGASE RTCB HOMOLOG"/>
    <property type="match status" value="1"/>
</dbReference>
<evidence type="ECO:0000256" key="2">
    <source>
        <dbReference type="ARBA" id="ARBA00022598"/>
    </source>
</evidence>
<evidence type="ECO:0000256" key="11">
    <source>
        <dbReference type="PIRSR" id="PIRSR601233-2"/>
    </source>
</evidence>
<feature type="binding site" evidence="12">
    <location>
        <position position="237"/>
    </location>
    <ligand>
        <name>Mn(2+)</name>
        <dbReference type="ChEBI" id="CHEBI:29035"/>
        <label>2</label>
    </ligand>
</feature>
<feature type="binding site" evidence="11">
    <location>
        <begin position="398"/>
        <end position="401"/>
    </location>
    <ligand>
        <name>GMP</name>
        <dbReference type="ChEBI" id="CHEBI:58115"/>
    </ligand>
</feature>
<evidence type="ECO:0000256" key="8">
    <source>
        <dbReference type="ARBA" id="ARBA00047746"/>
    </source>
</evidence>
<evidence type="ECO:0000256" key="6">
    <source>
        <dbReference type="ARBA" id="ARBA00023134"/>
    </source>
</evidence>
<dbReference type="Gene3D" id="3.90.1860.10">
    <property type="entry name" value="tRNA-splicing ligase RtcB"/>
    <property type="match status" value="1"/>
</dbReference>
<name>A0A1G1XVL3_9BACT</name>
<feature type="binding site" evidence="12">
    <location>
        <position position="206"/>
    </location>
    <ligand>
        <name>Mn(2+)</name>
        <dbReference type="ChEBI" id="CHEBI:29035"/>
        <label>1</label>
    </ligand>
</feature>
<dbReference type="STRING" id="1797533.A2731_02875"/>
<evidence type="ECO:0000313" key="14">
    <source>
        <dbReference type="EMBL" id="OGY44113.1"/>
    </source>
</evidence>
<dbReference type="Proteomes" id="UP000176241">
    <property type="component" value="Unassembled WGS sequence"/>
</dbReference>
<comment type="catalytic activity">
    <reaction evidence="8">
        <text>a 3'-end 3'-phospho-ribonucleotide-RNA + a 5'-end dephospho-ribonucleoside-RNA + GTP = a ribonucleotidyl-ribonucleotide-RNA + GMP + diphosphate</text>
        <dbReference type="Rhea" id="RHEA:68076"/>
        <dbReference type="Rhea" id="RHEA-COMP:10463"/>
        <dbReference type="Rhea" id="RHEA-COMP:13936"/>
        <dbReference type="Rhea" id="RHEA-COMP:17355"/>
        <dbReference type="ChEBI" id="CHEBI:33019"/>
        <dbReference type="ChEBI" id="CHEBI:37565"/>
        <dbReference type="ChEBI" id="CHEBI:58115"/>
        <dbReference type="ChEBI" id="CHEBI:83062"/>
        <dbReference type="ChEBI" id="CHEBI:138284"/>
        <dbReference type="ChEBI" id="CHEBI:173118"/>
        <dbReference type="EC" id="6.5.1.8"/>
    </reaction>
</comment>
<keyword evidence="2 13" id="KW-0436">Ligase</keyword>
<dbReference type="PANTHER" id="PTHR11118:SF1">
    <property type="entry name" value="RNA-SPLICING LIGASE RTCB HOMOLOG"/>
    <property type="match status" value="1"/>
</dbReference>
<dbReference type="GO" id="GO:0005525">
    <property type="term" value="F:GTP binding"/>
    <property type="evidence" value="ECO:0007669"/>
    <property type="project" value="UniProtKB-KW"/>
</dbReference>
<dbReference type="GO" id="GO:0006396">
    <property type="term" value="P:RNA processing"/>
    <property type="evidence" value="ECO:0007669"/>
    <property type="project" value="InterPro"/>
</dbReference>
<accession>A0A1G1XVL3</accession>
<keyword evidence="5" id="KW-0692">RNA repair</keyword>
<evidence type="ECO:0000256" key="1">
    <source>
        <dbReference type="ARBA" id="ARBA00008071"/>
    </source>
</evidence>
<dbReference type="FunFam" id="3.90.1860.10:FF:000001">
    <property type="entry name" value="tRNA-splicing ligase RtcB homolog"/>
    <property type="match status" value="1"/>
</dbReference>
<evidence type="ECO:0000313" key="15">
    <source>
        <dbReference type="Proteomes" id="UP000176241"/>
    </source>
</evidence>
<comment type="caution">
    <text evidence="14">The sequence shown here is derived from an EMBL/GenBank/DDBJ whole genome shotgun (WGS) entry which is preliminary data.</text>
</comment>
<keyword evidence="7 12" id="KW-0464">Manganese</keyword>